<dbReference type="InterPro" id="IPR013761">
    <property type="entry name" value="SAM/pointed_sf"/>
</dbReference>
<dbReference type="OrthoDB" id="6516566at2759"/>
<dbReference type="FunCoup" id="A0A6L2PF46">
    <property type="interactions" value="166"/>
</dbReference>
<dbReference type="InterPro" id="IPR029515">
    <property type="entry name" value="Liprin"/>
</dbReference>
<comment type="similarity">
    <text evidence="1">Belongs to the liprin family. Liprin-beta subfamily.</text>
</comment>
<feature type="domain" description="SAM" evidence="5">
    <location>
        <begin position="908"/>
        <end position="966"/>
    </location>
</feature>
<sequence length="1128" mass="125141">MEEEVIHRARGGERAWQQCSHKIYGSYGMTLICYVENVSIPALVSHRVLHLLVCQSICTFRCIVKNHLEFGIGGDESSPDEEEEDSTLKCSGTAWSGSDSAPRHRSSSTSDFSSSSSSEEEAEDHNRPSHKPCQPTEDLTTTGCDDDFQWVCSSAGVTDRRRQLVKKSNVATAEKRVIDICTPESDGGRYSHQELDYDPPQIMQSQNIMTPSYEKETDKSEVQTCGADGCAYRQLVSESSEAPHRKPPRHDSGLKSHASFDKASSLDRRRYRGHNRANRDQKSQSSIVLHSPRFRSPARHASPSGVECPHYSNTSCCNEAAKILMNHGVSCCDTATSLLHCSSSHECIHQPLHSSLYNDPTHCCSATSVREDIMSSSFDSAFSENRRHHHHQGDLQYYGSAGKLDCHSRICHGLGSQQDLLLHGECCSMLPQGGDCFGSHGYLPLCSCQAEQRCRRRLMCKHPSVNSDVEERLRRLEADKDSLQLQVTVLTEQIEVQTDKISDLEKLLDEKKRQLANAEDMLQREMLSRSSLETQKLELLSAMSELKLQQAALERDNLELRDRLGEERRRNKPPVIPRSTLLASSTPVSSQQASQLLGGISPSPSPVSSLSEGSPRRLGNHPNSVEDFKDIPAPRTPPANYRRKVEHYGSLPRQRITTNGTAVSPLDSITPAANTIGVRKGVAFGKGLVSSFLPFQHPHHPASRFKVSGPDKSFSTPNLADAERIVIEDVVASPSTEVVAEEEVDETAGSIGLSPQPSPSFQVGKNKGIKKIFGRMKRSGSGNLDDLPGEGEFRRGGVRATAGPRLGWTNEPPVKQKPDKPFAEWDSEAICRWLQELGLDCYAADAKRWVKSGTQLLQASNHELEKELGIKNPIHRKKLHLALLSQQENVAALDPYLIPSGELDTAWVLRWLDDAGLPQHKETFLAARVDGRVLHRLTMDELAILHVTSHLHVASLRRGIQVLRDNNFEANCLKRRSLPDDPQPPTAQDVALWTNHRVMEWLRVVDLAEYAPNLRGSGVHGGLMVHEPRFTAELLASLLSIPPSKTLLRRHLNTHFKELLGRECIQEKREAEATLGYVPLSATAKVKVIKKSQFALKRKKSKAELDFGDLVCPLDPNKSGETQPTGDG</sequence>
<name>A0A6L2PF46_COPFO</name>
<feature type="compositionally biased region" description="Polar residues" evidence="4">
    <location>
        <begin position="581"/>
        <end position="593"/>
    </location>
</feature>
<feature type="compositionally biased region" description="Low complexity" evidence="4">
    <location>
        <begin position="107"/>
        <end position="117"/>
    </location>
</feature>
<dbReference type="SMART" id="SM00454">
    <property type="entry name" value="SAM"/>
    <property type="match status" value="3"/>
</dbReference>
<feature type="region of interest" description="Disordered" evidence="4">
    <location>
        <begin position="780"/>
        <end position="820"/>
    </location>
</feature>
<dbReference type="GO" id="GO:0048786">
    <property type="term" value="C:presynaptic active zone"/>
    <property type="evidence" value="ECO:0007669"/>
    <property type="project" value="TreeGrafter"/>
</dbReference>
<evidence type="ECO:0000256" key="2">
    <source>
        <dbReference type="ARBA" id="ARBA00022737"/>
    </source>
</evidence>
<keyword evidence="2" id="KW-0677">Repeat</keyword>
<evidence type="ECO:0000256" key="1">
    <source>
        <dbReference type="ARBA" id="ARBA00007547"/>
    </source>
</evidence>
<dbReference type="InterPro" id="IPR058914">
    <property type="entry name" value="LIPB1/2_CC"/>
</dbReference>
<dbReference type="InParanoid" id="A0A6L2PF46"/>
<feature type="domain" description="SAM" evidence="5">
    <location>
        <begin position="825"/>
        <end position="889"/>
    </location>
</feature>
<dbReference type="CDD" id="cd09569">
    <property type="entry name" value="SAM_liprin-beta1_2_repeat3"/>
    <property type="match status" value="1"/>
</dbReference>
<dbReference type="PANTHER" id="PTHR12587:SF14">
    <property type="entry name" value="AT31531P"/>
    <property type="match status" value="1"/>
</dbReference>
<evidence type="ECO:0000259" key="5">
    <source>
        <dbReference type="PROSITE" id="PS50105"/>
    </source>
</evidence>
<feature type="compositionally biased region" description="Low complexity" evidence="4">
    <location>
        <begin position="594"/>
        <end position="613"/>
    </location>
</feature>
<feature type="non-terminal residue" evidence="6">
    <location>
        <position position="1128"/>
    </location>
</feature>
<keyword evidence="3" id="KW-0175">Coiled coil</keyword>
<accession>A0A6L2PF46</accession>
<feature type="compositionally biased region" description="Basic and acidic residues" evidence="4">
    <location>
        <begin position="241"/>
        <end position="268"/>
    </location>
</feature>
<dbReference type="PANTHER" id="PTHR12587">
    <property type="entry name" value="LAR INTERACTING PROTEIN LIP -RELATED PROTEIN"/>
    <property type="match status" value="1"/>
</dbReference>
<dbReference type="InterPro" id="IPR001660">
    <property type="entry name" value="SAM"/>
</dbReference>
<dbReference type="InterPro" id="IPR037619">
    <property type="entry name" value="LIPB1/2_SAM_3rd"/>
</dbReference>
<reference evidence="7" key="1">
    <citation type="submission" date="2020-01" db="EMBL/GenBank/DDBJ databases">
        <title>Draft genome sequence of the Termite Coptotermes fromosanus.</title>
        <authorList>
            <person name="Itakura S."/>
            <person name="Yosikawa Y."/>
            <person name="Umezawa K."/>
        </authorList>
    </citation>
    <scope>NUCLEOTIDE SEQUENCE [LARGE SCALE GENOMIC DNA]</scope>
</reference>
<dbReference type="SUPFAM" id="SSF47769">
    <property type="entry name" value="SAM/Pointed domain"/>
    <property type="match status" value="3"/>
</dbReference>
<dbReference type="AlphaFoldDB" id="A0A6L2PF46"/>
<keyword evidence="7" id="KW-1185">Reference proteome</keyword>
<dbReference type="Gene3D" id="1.10.150.50">
    <property type="entry name" value="Transcription Factor, Ets-1"/>
    <property type="match status" value="3"/>
</dbReference>
<dbReference type="Pfam" id="PF26022">
    <property type="entry name" value="CC_Liprin_beta"/>
    <property type="match status" value="1"/>
</dbReference>
<feature type="region of interest" description="Disordered" evidence="4">
    <location>
        <begin position="564"/>
        <end position="642"/>
    </location>
</feature>
<dbReference type="InterPro" id="IPR037617">
    <property type="entry name" value="LIPB1/2_SAM_1"/>
</dbReference>
<dbReference type="Pfam" id="PF00536">
    <property type="entry name" value="SAM_1"/>
    <property type="match status" value="2"/>
</dbReference>
<evidence type="ECO:0000313" key="7">
    <source>
        <dbReference type="Proteomes" id="UP000502823"/>
    </source>
</evidence>
<evidence type="ECO:0000256" key="4">
    <source>
        <dbReference type="SAM" id="MobiDB-lite"/>
    </source>
</evidence>
<dbReference type="PROSITE" id="PS50105">
    <property type="entry name" value="SAM_DOMAIN"/>
    <property type="match status" value="2"/>
</dbReference>
<evidence type="ECO:0000313" key="6">
    <source>
        <dbReference type="EMBL" id="GFG29842.1"/>
    </source>
</evidence>
<proteinExistence type="inferred from homology"/>
<feature type="region of interest" description="Disordered" evidence="4">
    <location>
        <begin position="73"/>
        <end position="138"/>
    </location>
</feature>
<dbReference type="Proteomes" id="UP000502823">
    <property type="component" value="Unassembled WGS sequence"/>
</dbReference>
<feature type="compositionally biased region" description="Polar residues" evidence="4">
    <location>
        <begin position="88"/>
        <end position="99"/>
    </location>
</feature>
<dbReference type="InterPro" id="IPR037618">
    <property type="entry name" value="LIPB1/2_SAM_2nd"/>
</dbReference>
<dbReference type="FunFam" id="1.10.150.50:FF:000007">
    <property type="entry name" value="Liprin-beta-1 isoform 1"/>
    <property type="match status" value="1"/>
</dbReference>
<dbReference type="GO" id="GO:0007528">
    <property type="term" value="P:neuromuscular junction development"/>
    <property type="evidence" value="ECO:0007669"/>
    <property type="project" value="TreeGrafter"/>
</dbReference>
<protein>
    <recommendedName>
        <fullName evidence="5">SAM domain-containing protein</fullName>
    </recommendedName>
</protein>
<dbReference type="Pfam" id="PF07647">
    <property type="entry name" value="SAM_2"/>
    <property type="match status" value="1"/>
</dbReference>
<dbReference type="CDD" id="cd09563">
    <property type="entry name" value="SAM_liprin-beta1_2_repeat1"/>
    <property type="match status" value="1"/>
</dbReference>
<dbReference type="CDD" id="cd09566">
    <property type="entry name" value="SAM_liprin-beta1_2_repeat2"/>
    <property type="match status" value="1"/>
</dbReference>
<feature type="region of interest" description="Disordered" evidence="4">
    <location>
        <begin position="237"/>
        <end position="307"/>
    </location>
</feature>
<organism evidence="6 7">
    <name type="scientific">Coptotermes formosanus</name>
    <name type="common">Formosan subterranean termite</name>
    <dbReference type="NCBI Taxonomy" id="36987"/>
    <lineage>
        <taxon>Eukaryota</taxon>
        <taxon>Metazoa</taxon>
        <taxon>Ecdysozoa</taxon>
        <taxon>Arthropoda</taxon>
        <taxon>Hexapoda</taxon>
        <taxon>Insecta</taxon>
        <taxon>Pterygota</taxon>
        <taxon>Neoptera</taxon>
        <taxon>Polyneoptera</taxon>
        <taxon>Dictyoptera</taxon>
        <taxon>Blattodea</taxon>
        <taxon>Blattoidea</taxon>
        <taxon>Termitoidae</taxon>
        <taxon>Rhinotermitidae</taxon>
        <taxon>Coptotermes</taxon>
    </lineage>
</organism>
<evidence type="ECO:0000256" key="3">
    <source>
        <dbReference type="ARBA" id="ARBA00023054"/>
    </source>
</evidence>
<dbReference type="EMBL" id="BLKM01000174">
    <property type="protein sequence ID" value="GFG29842.1"/>
    <property type="molecule type" value="Genomic_DNA"/>
</dbReference>
<gene>
    <name evidence="6" type="ORF">Cfor_02456</name>
</gene>
<comment type="caution">
    <text evidence="6">The sequence shown here is derived from an EMBL/GenBank/DDBJ whole genome shotgun (WGS) entry which is preliminary data.</text>
</comment>